<evidence type="ECO:0000313" key="2">
    <source>
        <dbReference type="EMBL" id="CAA9438891.1"/>
    </source>
</evidence>
<feature type="compositionally biased region" description="Basic residues" evidence="1">
    <location>
        <begin position="81"/>
        <end position="96"/>
    </location>
</feature>
<feature type="compositionally biased region" description="Low complexity" evidence="1">
    <location>
        <begin position="20"/>
        <end position="30"/>
    </location>
</feature>
<feature type="compositionally biased region" description="Basic residues" evidence="1">
    <location>
        <begin position="41"/>
        <end position="50"/>
    </location>
</feature>
<proteinExistence type="predicted"/>
<name>A0A6J4QA86_9BURK</name>
<protein>
    <submittedName>
        <fullName evidence="2">Uncharacterized protein</fullName>
    </submittedName>
</protein>
<gene>
    <name evidence="2" type="ORF">AVDCRST_MAG51-3113</name>
</gene>
<feature type="region of interest" description="Disordered" evidence="1">
    <location>
        <begin position="1"/>
        <end position="163"/>
    </location>
</feature>
<feature type="compositionally biased region" description="Basic and acidic residues" evidence="1">
    <location>
        <begin position="31"/>
        <end position="40"/>
    </location>
</feature>
<sequence length="163" mass="17758">ANASQGHRHVRSDRVHPHAIDVAAPAGDAAADCRRGDWRGQGRRFHRAPARTRPEGRQPNAGSEAVRRVPAEDHAGLRRGDQHHHGRRRHHEHRGKAAAGPAACAGGGVTEHGLDELRPVPHAGALQGTAPPVGAHLPRRQRRPRVQEHLQGHRVHPDLVRAQ</sequence>
<feature type="compositionally biased region" description="Basic residues" evidence="1">
    <location>
        <begin position="1"/>
        <end position="11"/>
    </location>
</feature>
<feature type="compositionally biased region" description="Basic and acidic residues" evidence="1">
    <location>
        <begin position="65"/>
        <end position="80"/>
    </location>
</feature>
<dbReference type="AlphaFoldDB" id="A0A6J4QA86"/>
<dbReference type="EMBL" id="CADCUX010000669">
    <property type="protein sequence ID" value="CAA9438891.1"/>
    <property type="molecule type" value="Genomic_DNA"/>
</dbReference>
<accession>A0A6J4QA86</accession>
<evidence type="ECO:0000256" key="1">
    <source>
        <dbReference type="SAM" id="MobiDB-lite"/>
    </source>
</evidence>
<feature type="compositionally biased region" description="Basic and acidic residues" evidence="1">
    <location>
        <begin position="145"/>
        <end position="163"/>
    </location>
</feature>
<reference evidence="2" key="1">
    <citation type="submission" date="2020-02" db="EMBL/GenBank/DDBJ databases">
        <authorList>
            <person name="Meier V. D."/>
        </authorList>
    </citation>
    <scope>NUCLEOTIDE SEQUENCE</scope>
    <source>
        <strain evidence="2">AVDCRST_MAG51</strain>
    </source>
</reference>
<organism evidence="2">
    <name type="scientific">uncultured Ramlibacter sp</name>
    <dbReference type="NCBI Taxonomy" id="260755"/>
    <lineage>
        <taxon>Bacteria</taxon>
        <taxon>Pseudomonadati</taxon>
        <taxon>Pseudomonadota</taxon>
        <taxon>Betaproteobacteria</taxon>
        <taxon>Burkholderiales</taxon>
        <taxon>Comamonadaceae</taxon>
        <taxon>Ramlibacter</taxon>
        <taxon>environmental samples</taxon>
    </lineage>
</organism>
<feature type="non-terminal residue" evidence="2">
    <location>
        <position position="163"/>
    </location>
</feature>
<feature type="non-terminal residue" evidence="2">
    <location>
        <position position="1"/>
    </location>
</feature>